<keyword evidence="3" id="KW-1185">Reference proteome</keyword>
<comment type="caution">
    <text evidence="2">The sequence shown here is derived from an EMBL/GenBank/DDBJ whole genome shotgun (WGS) entry which is preliminary data.</text>
</comment>
<keyword evidence="1" id="KW-0732">Signal</keyword>
<evidence type="ECO:0000313" key="2">
    <source>
        <dbReference type="EMBL" id="GAA1743410.1"/>
    </source>
</evidence>
<feature type="chain" id="PRO_5046495740" description="Secreted protein" evidence="1">
    <location>
        <begin position="32"/>
        <end position="213"/>
    </location>
</feature>
<protein>
    <recommendedName>
        <fullName evidence="4">Secreted protein</fullName>
    </recommendedName>
</protein>
<reference evidence="3" key="1">
    <citation type="journal article" date="2019" name="Int. J. Syst. Evol. Microbiol.">
        <title>The Global Catalogue of Microorganisms (GCM) 10K type strain sequencing project: providing services to taxonomists for standard genome sequencing and annotation.</title>
        <authorList>
            <consortium name="The Broad Institute Genomics Platform"/>
            <consortium name="The Broad Institute Genome Sequencing Center for Infectious Disease"/>
            <person name="Wu L."/>
            <person name="Ma J."/>
        </authorList>
    </citation>
    <scope>NUCLEOTIDE SEQUENCE [LARGE SCALE GENOMIC DNA]</scope>
    <source>
        <strain evidence="3">JCM 13518</strain>
    </source>
</reference>
<accession>A0ABP4VZP9</accession>
<evidence type="ECO:0008006" key="4">
    <source>
        <dbReference type="Google" id="ProtNLM"/>
    </source>
</evidence>
<organism evidence="2 3">
    <name type="scientific">Aeromicrobium alkaliterrae</name>
    <dbReference type="NCBI Taxonomy" id="302168"/>
    <lineage>
        <taxon>Bacteria</taxon>
        <taxon>Bacillati</taxon>
        <taxon>Actinomycetota</taxon>
        <taxon>Actinomycetes</taxon>
        <taxon>Propionibacteriales</taxon>
        <taxon>Nocardioidaceae</taxon>
        <taxon>Aeromicrobium</taxon>
    </lineage>
</organism>
<name>A0ABP4VZP9_9ACTN</name>
<evidence type="ECO:0000256" key="1">
    <source>
        <dbReference type="SAM" id="SignalP"/>
    </source>
</evidence>
<dbReference type="EMBL" id="BAAAME010000004">
    <property type="protein sequence ID" value="GAA1743410.1"/>
    <property type="molecule type" value="Genomic_DNA"/>
</dbReference>
<dbReference type="Proteomes" id="UP001501057">
    <property type="component" value="Unassembled WGS sequence"/>
</dbReference>
<proteinExistence type="predicted"/>
<gene>
    <name evidence="2" type="ORF">GCM10009710_24340</name>
</gene>
<sequence length="213" mass="20799">MKLFSKRTSSGLLAAAAAVVTTMALAAPAHAATTYTPDAGAGDKVNFVGSSVSFRAVQANQTLTCSTFNLAGDVVSPSTSRAYGANGGTLGSLTSSGCTNPIAGNTTVTPTGVWGVTVTGDATGTTWPAKLTSVGATVSAAGCTFNVGGDLAGTFNTATQLFTPGASTIKITSTPSGFLCPILGVAAGQDITVSGSWTNTPPAGSGPLTITNP</sequence>
<dbReference type="RefSeq" id="WP_344201933.1">
    <property type="nucleotide sequence ID" value="NZ_BAAAME010000004.1"/>
</dbReference>
<feature type="signal peptide" evidence="1">
    <location>
        <begin position="1"/>
        <end position="31"/>
    </location>
</feature>
<evidence type="ECO:0000313" key="3">
    <source>
        <dbReference type="Proteomes" id="UP001501057"/>
    </source>
</evidence>